<dbReference type="InterPro" id="IPR000182">
    <property type="entry name" value="GNAT_dom"/>
</dbReference>
<proteinExistence type="predicted"/>
<reference evidence="2 3" key="1">
    <citation type="submission" date="2015-09" db="EMBL/GenBank/DDBJ databases">
        <title>Draft genome of a European isolate of the apple canker pathogen Neonectria ditissima.</title>
        <authorList>
            <person name="Gomez-Cortecero A."/>
            <person name="Harrison R.J."/>
            <person name="Armitage A.D."/>
        </authorList>
    </citation>
    <scope>NUCLEOTIDE SEQUENCE [LARGE SCALE GENOMIC DNA]</scope>
    <source>
        <strain evidence="2 3">R09/05</strain>
    </source>
</reference>
<name>A0A0N8H5A2_9HYPO</name>
<dbReference type="Proteomes" id="UP000050424">
    <property type="component" value="Unassembled WGS sequence"/>
</dbReference>
<keyword evidence="3" id="KW-1185">Reference proteome</keyword>
<protein>
    <recommendedName>
        <fullName evidence="1">N-acetyltransferase domain-containing protein</fullName>
    </recommendedName>
</protein>
<dbReference type="SUPFAM" id="SSF55729">
    <property type="entry name" value="Acyl-CoA N-acyltransferases (Nat)"/>
    <property type="match status" value="1"/>
</dbReference>
<dbReference type="CDD" id="cd04301">
    <property type="entry name" value="NAT_SF"/>
    <property type="match status" value="1"/>
</dbReference>
<dbReference type="PANTHER" id="PTHR42791">
    <property type="entry name" value="GNAT FAMILY ACETYLTRANSFERASE"/>
    <property type="match status" value="1"/>
</dbReference>
<comment type="caution">
    <text evidence="2">The sequence shown here is derived from an EMBL/GenBank/DDBJ whole genome shotgun (WGS) entry which is preliminary data.</text>
</comment>
<sequence length="262" mass="29808">MKNLNGNGTPALTEWRRHSLVPPTWEDTVRVVGIDECAEAGRSLAHSFATDAMSRYVLDGDDMAGYSDEYKWKLHVDIMTYMVAAHVYKGVVTAIGPDYDAVALWLPPGKQMEDWWTVLRSGMWRLWYQLSPEGRRRYFDEMIPVLNHTKEEVMADRDSECYYLVYLGTKPNARGKGYAGKLIRDMIEKADAEGRPVYLESSNEGTNAYYAKFGFEVKRDVAFERGRDPIWLYIMVREPQAPKPAYATASVVLTAVGGRVKV</sequence>
<dbReference type="STRING" id="78410.A0A0N8H5A2"/>
<accession>A0A0N8H5A2</accession>
<dbReference type="AlphaFoldDB" id="A0A0N8H5A2"/>
<dbReference type="Pfam" id="PF00583">
    <property type="entry name" value="Acetyltransf_1"/>
    <property type="match status" value="1"/>
</dbReference>
<dbReference type="InterPro" id="IPR016181">
    <property type="entry name" value="Acyl_CoA_acyltransferase"/>
</dbReference>
<evidence type="ECO:0000313" key="3">
    <source>
        <dbReference type="Proteomes" id="UP000050424"/>
    </source>
</evidence>
<organism evidence="2 3">
    <name type="scientific">Neonectria ditissima</name>
    <dbReference type="NCBI Taxonomy" id="78410"/>
    <lineage>
        <taxon>Eukaryota</taxon>
        <taxon>Fungi</taxon>
        <taxon>Dikarya</taxon>
        <taxon>Ascomycota</taxon>
        <taxon>Pezizomycotina</taxon>
        <taxon>Sordariomycetes</taxon>
        <taxon>Hypocreomycetidae</taxon>
        <taxon>Hypocreales</taxon>
        <taxon>Nectriaceae</taxon>
        <taxon>Neonectria</taxon>
    </lineage>
</organism>
<dbReference type="InterPro" id="IPR052523">
    <property type="entry name" value="Trichothecene_AcTrans"/>
</dbReference>
<gene>
    <name evidence="2" type="ORF">AK830_g10973</name>
</gene>
<dbReference type="Gene3D" id="3.40.630.30">
    <property type="match status" value="1"/>
</dbReference>
<evidence type="ECO:0000313" key="2">
    <source>
        <dbReference type="EMBL" id="KPM35604.1"/>
    </source>
</evidence>
<dbReference type="EMBL" id="LKCW01000243">
    <property type="protein sequence ID" value="KPM35604.1"/>
    <property type="molecule type" value="Genomic_DNA"/>
</dbReference>
<evidence type="ECO:0000259" key="1">
    <source>
        <dbReference type="PROSITE" id="PS51186"/>
    </source>
</evidence>
<dbReference type="GO" id="GO:0016747">
    <property type="term" value="F:acyltransferase activity, transferring groups other than amino-acyl groups"/>
    <property type="evidence" value="ECO:0007669"/>
    <property type="project" value="InterPro"/>
</dbReference>
<dbReference type="OrthoDB" id="544277at2759"/>
<dbReference type="PROSITE" id="PS51186">
    <property type="entry name" value="GNAT"/>
    <property type="match status" value="1"/>
</dbReference>
<feature type="domain" description="N-acetyltransferase" evidence="1">
    <location>
        <begin position="102"/>
        <end position="237"/>
    </location>
</feature>
<dbReference type="PANTHER" id="PTHR42791:SF1">
    <property type="entry name" value="N-ACETYLTRANSFERASE DOMAIN-CONTAINING PROTEIN"/>
    <property type="match status" value="1"/>
</dbReference>